<name>A0A1G9UCH8_9EURY</name>
<evidence type="ECO:0000313" key="2">
    <source>
        <dbReference type="Proteomes" id="UP000199370"/>
    </source>
</evidence>
<protein>
    <submittedName>
        <fullName evidence="1">Uncharacterized protein</fullName>
    </submittedName>
</protein>
<evidence type="ECO:0000313" key="1">
    <source>
        <dbReference type="EMBL" id="SDM57265.1"/>
    </source>
</evidence>
<proteinExistence type="predicted"/>
<dbReference type="EMBL" id="FNIA01000004">
    <property type="protein sequence ID" value="SDM57265.1"/>
    <property type="molecule type" value="Genomic_DNA"/>
</dbReference>
<dbReference type="Proteomes" id="UP000199370">
    <property type="component" value="Unassembled WGS sequence"/>
</dbReference>
<gene>
    <name evidence="1" type="ORF">SAMN05192554_10440</name>
</gene>
<dbReference type="STRING" id="996166.SAMN05192554_10440"/>
<organism evidence="1 2">
    <name type="scientific">Haloarchaeobius iranensis</name>
    <dbReference type="NCBI Taxonomy" id="996166"/>
    <lineage>
        <taxon>Archaea</taxon>
        <taxon>Methanobacteriati</taxon>
        <taxon>Methanobacteriota</taxon>
        <taxon>Stenosarchaea group</taxon>
        <taxon>Halobacteria</taxon>
        <taxon>Halobacteriales</taxon>
        <taxon>Halorubellaceae</taxon>
        <taxon>Haloarchaeobius</taxon>
    </lineage>
</organism>
<dbReference type="AlphaFoldDB" id="A0A1G9UCH8"/>
<dbReference type="OrthoDB" id="262886at2157"/>
<dbReference type="RefSeq" id="WP_089731821.1">
    <property type="nucleotide sequence ID" value="NZ_FNIA01000004.1"/>
</dbReference>
<reference evidence="1 2" key="1">
    <citation type="submission" date="2016-10" db="EMBL/GenBank/DDBJ databases">
        <authorList>
            <person name="de Groot N.N."/>
        </authorList>
    </citation>
    <scope>NUCLEOTIDE SEQUENCE [LARGE SCALE GENOMIC DNA]</scope>
    <source>
        <strain evidence="2">EB21,IBRC-M 10013,KCTC 4048</strain>
    </source>
</reference>
<keyword evidence="2" id="KW-1185">Reference proteome</keyword>
<sequence length="372" mass="41643">MSLLPVDTDALEDICRSVAMSNYGFLYVTDKRGEIQKRYESADTGTLNASNLSTSDLKKALRDLTEDEFSDLEQIRDGVYYVDTFSVGSSDAVTNELTSVFSQRIVITSETLRSRFDLAIDDVDYFATELESRDLVARITAGERDYYTIGPRLKEHAGNVGLDSQLERKAARGKISHSDLEKVIDVAATTDVIRYLEQEGFIVDLDGEYLVKSALDEFARYVASEVEDEVEAQFEDSQYLVPTAEFPGVVRSEIEARFDVLSQAHGMQDEIVEATQDALADRLDLEVGREMVVMRDEFDAYVEGEARRVLTDVKSERDVLPASPTEFEEAASEHVEEMQVSNDPSVNRYVREAVEERYAAVVAEAEFGGVDT</sequence>
<accession>A0A1G9UCH8</accession>